<evidence type="ECO:0000256" key="1">
    <source>
        <dbReference type="PROSITE-ProRule" id="PRU00023"/>
    </source>
</evidence>
<dbReference type="InterPro" id="IPR002110">
    <property type="entry name" value="Ankyrin_rpt"/>
</dbReference>
<dbReference type="Proteomes" id="UP000283509">
    <property type="component" value="Unassembled WGS sequence"/>
</dbReference>
<dbReference type="PANTHER" id="PTHR24184:SF11">
    <property type="entry name" value="ANKYRIN REPEAT AND SOCS BOX CONTAINING 3"/>
    <property type="match status" value="1"/>
</dbReference>
<feature type="domain" description="SAM" evidence="4">
    <location>
        <begin position="269"/>
        <end position="328"/>
    </location>
</feature>
<dbReference type="EMBL" id="QCYY01003078">
    <property type="protein sequence ID" value="ROT65522.1"/>
    <property type="molecule type" value="Genomic_DNA"/>
</dbReference>
<keyword evidence="1" id="KW-0040">ANK repeat</keyword>
<feature type="compositionally biased region" description="Polar residues" evidence="3">
    <location>
        <begin position="455"/>
        <end position="474"/>
    </location>
</feature>
<name>A0A423SMV0_PENVA</name>
<dbReference type="OrthoDB" id="6338611at2759"/>
<dbReference type="STRING" id="6689.A0A423SMV0"/>
<dbReference type="InterPro" id="IPR013761">
    <property type="entry name" value="SAM/pointed_sf"/>
</dbReference>
<sequence>MADLEETWTERNFYDRPLSVWLQDEYGDEDFLLLDIFTAASIGCSQRVGDIIKKDKKAVGYKNKGGWTALMYASYYDHSDVVKLLLEANASVHLTNNARCNALMLAVMCGNESIVETLIKAGSILEARDNWDWTALFHAVNSGHHSVVDTLLRHKANPNSCERRTGMTPLMYGAQHGNSSIVMTLLKGGALVSLTTHQGHTAARIAQDADYPAIAAIITKWGLQGENGPSLPDGPAAVEARLSQQAQLPPRGRGNVVPSVDSARVIPTDLETLLNQIGLGSYMSVFKEQDVDLQMFLTLTDQELKECGIHKLGPRRKMTSAIARWHSNAPLWNSLECAYADKLEVEMQELGVKLTEAMETIQQTKAQVYQEHNLRVVTEGWIVEARGRLHDCHQRCQMLLEQMSVMRHCASVLSAQFSLIQPTLISPLVESIGVATAHIDALLKLTDPSVARGPSNPSSPRRNGHQGSYPNTPR</sequence>
<gene>
    <name evidence="5" type="ORF">C7M84_016507</name>
</gene>
<dbReference type="SMART" id="SM00454">
    <property type="entry name" value="SAM"/>
    <property type="match status" value="1"/>
</dbReference>
<protein>
    <submittedName>
        <fullName evidence="5">Putative ankyrin repeat and SAM domain-containing protein 3 isoform X11</fullName>
    </submittedName>
</protein>
<dbReference type="Pfam" id="PF00023">
    <property type="entry name" value="Ank"/>
    <property type="match status" value="1"/>
</dbReference>
<keyword evidence="2" id="KW-0175">Coiled coil</keyword>
<proteinExistence type="predicted"/>
<dbReference type="AlphaFoldDB" id="A0A423SMV0"/>
<organism evidence="5 6">
    <name type="scientific">Penaeus vannamei</name>
    <name type="common">Whiteleg shrimp</name>
    <name type="synonym">Litopenaeus vannamei</name>
    <dbReference type="NCBI Taxonomy" id="6689"/>
    <lineage>
        <taxon>Eukaryota</taxon>
        <taxon>Metazoa</taxon>
        <taxon>Ecdysozoa</taxon>
        <taxon>Arthropoda</taxon>
        <taxon>Crustacea</taxon>
        <taxon>Multicrustacea</taxon>
        <taxon>Malacostraca</taxon>
        <taxon>Eumalacostraca</taxon>
        <taxon>Eucarida</taxon>
        <taxon>Decapoda</taxon>
        <taxon>Dendrobranchiata</taxon>
        <taxon>Penaeoidea</taxon>
        <taxon>Penaeidae</taxon>
        <taxon>Penaeus</taxon>
    </lineage>
</organism>
<dbReference type="PROSITE" id="PS50105">
    <property type="entry name" value="SAM_DOMAIN"/>
    <property type="match status" value="1"/>
</dbReference>
<accession>A0A423SMV0</accession>
<evidence type="ECO:0000256" key="3">
    <source>
        <dbReference type="SAM" id="MobiDB-lite"/>
    </source>
</evidence>
<comment type="caution">
    <text evidence="5">The sequence shown here is derived from an EMBL/GenBank/DDBJ whole genome shotgun (WGS) entry which is preliminary data.</text>
</comment>
<feature type="repeat" description="ANK" evidence="1">
    <location>
        <begin position="98"/>
        <end position="130"/>
    </location>
</feature>
<feature type="repeat" description="ANK" evidence="1">
    <location>
        <begin position="65"/>
        <end position="97"/>
    </location>
</feature>
<reference evidence="5 6" key="1">
    <citation type="submission" date="2018-04" db="EMBL/GenBank/DDBJ databases">
        <authorList>
            <person name="Zhang X."/>
            <person name="Yuan J."/>
            <person name="Li F."/>
            <person name="Xiang J."/>
        </authorList>
    </citation>
    <scope>NUCLEOTIDE SEQUENCE [LARGE SCALE GENOMIC DNA]</scope>
    <source>
        <tissue evidence="5">Muscle</tissue>
    </source>
</reference>
<dbReference type="Gene3D" id="1.25.40.20">
    <property type="entry name" value="Ankyrin repeat-containing domain"/>
    <property type="match status" value="1"/>
</dbReference>
<dbReference type="Gene3D" id="1.10.150.50">
    <property type="entry name" value="Transcription Factor, Ets-1"/>
    <property type="match status" value="1"/>
</dbReference>
<dbReference type="Pfam" id="PF00536">
    <property type="entry name" value="SAM_1"/>
    <property type="match status" value="1"/>
</dbReference>
<dbReference type="PROSITE" id="PS50297">
    <property type="entry name" value="ANK_REP_REGION"/>
    <property type="match status" value="2"/>
</dbReference>
<dbReference type="InterPro" id="IPR036770">
    <property type="entry name" value="Ankyrin_rpt-contain_sf"/>
</dbReference>
<dbReference type="GO" id="GO:0005929">
    <property type="term" value="C:cilium"/>
    <property type="evidence" value="ECO:0007669"/>
    <property type="project" value="TreeGrafter"/>
</dbReference>
<evidence type="ECO:0000259" key="4">
    <source>
        <dbReference type="PROSITE" id="PS50105"/>
    </source>
</evidence>
<evidence type="ECO:0000313" key="5">
    <source>
        <dbReference type="EMBL" id="ROT65522.1"/>
    </source>
</evidence>
<dbReference type="Pfam" id="PF12796">
    <property type="entry name" value="Ank_2"/>
    <property type="match status" value="1"/>
</dbReference>
<feature type="coiled-coil region" evidence="2">
    <location>
        <begin position="340"/>
        <end position="367"/>
    </location>
</feature>
<feature type="repeat" description="ANK" evidence="1">
    <location>
        <begin position="165"/>
        <end position="197"/>
    </location>
</feature>
<dbReference type="SMART" id="SM00248">
    <property type="entry name" value="ANK"/>
    <property type="match status" value="4"/>
</dbReference>
<dbReference type="InterPro" id="IPR001660">
    <property type="entry name" value="SAM"/>
</dbReference>
<evidence type="ECO:0000313" key="6">
    <source>
        <dbReference type="Proteomes" id="UP000283509"/>
    </source>
</evidence>
<dbReference type="PROSITE" id="PS50088">
    <property type="entry name" value="ANK_REPEAT"/>
    <property type="match status" value="3"/>
</dbReference>
<dbReference type="SUPFAM" id="SSF47769">
    <property type="entry name" value="SAM/Pointed domain"/>
    <property type="match status" value="1"/>
</dbReference>
<reference evidence="5 6" key="2">
    <citation type="submission" date="2019-01" db="EMBL/GenBank/DDBJ databases">
        <title>The decoding of complex shrimp genome reveals the adaptation for benthos swimmer, frequently molting mechanism and breeding impact on genome.</title>
        <authorList>
            <person name="Sun Y."/>
            <person name="Gao Y."/>
            <person name="Yu Y."/>
        </authorList>
    </citation>
    <scope>NUCLEOTIDE SEQUENCE [LARGE SCALE GENOMIC DNA]</scope>
    <source>
        <tissue evidence="5">Muscle</tissue>
    </source>
</reference>
<feature type="region of interest" description="Disordered" evidence="3">
    <location>
        <begin position="448"/>
        <end position="474"/>
    </location>
</feature>
<dbReference type="SUPFAM" id="SSF48403">
    <property type="entry name" value="Ankyrin repeat"/>
    <property type="match status" value="1"/>
</dbReference>
<keyword evidence="6" id="KW-1185">Reference proteome</keyword>
<dbReference type="PANTHER" id="PTHR24184">
    <property type="entry name" value="SI:CH211-189E2.2"/>
    <property type="match status" value="1"/>
</dbReference>
<evidence type="ECO:0000256" key="2">
    <source>
        <dbReference type="SAM" id="Coils"/>
    </source>
</evidence>